<accession>A0A0R2IX07</accession>
<sequence>MHMHQIPKDVVYYEAGPLRSNLPDHFLSSYIIRSIIRVDGQLFPQSGRKIDNVMGRAIFAGVKTISTAVVSFDSDRIRIYNSNGDNLRQLSYQMSEAIQLAPILGMAGANFATSLLITIFTTQETIVFVNPGLKAAPSLFKFLKTTELKIEDPFKLQERLAKSSVMDVTQKYRFTYPKEAEKLGYPEFIGNVGAIWGE</sequence>
<organism evidence="1 2">
    <name type="scientific">Pediococcus cellicola</name>
    <dbReference type="NCBI Taxonomy" id="319652"/>
    <lineage>
        <taxon>Bacteria</taxon>
        <taxon>Bacillati</taxon>
        <taxon>Bacillota</taxon>
        <taxon>Bacilli</taxon>
        <taxon>Lactobacillales</taxon>
        <taxon>Lactobacillaceae</taxon>
        <taxon>Pediococcus</taxon>
    </lineage>
</organism>
<reference evidence="1 2" key="1">
    <citation type="journal article" date="2015" name="Genome Announc.">
        <title>Expanding the biotechnology potential of lactobacilli through comparative genomics of 213 strains and associated genera.</title>
        <authorList>
            <person name="Sun Z."/>
            <person name="Harris H.M."/>
            <person name="McCann A."/>
            <person name="Guo C."/>
            <person name="Argimon S."/>
            <person name="Zhang W."/>
            <person name="Yang X."/>
            <person name="Jeffery I.B."/>
            <person name="Cooney J.C."/>
            <person name="Kagawa T.F."/>
            <person name="Liu W."/>
            <person name="Song Y."/>
            <person name="Salvetti E."/>
            <person name="Wrobel A."/>
            <person name="Rasinkangas P."/>
            <person name="Parkhill J."/>
            <person name="Rea M.C."/>
            <person name="O'Sullivan O."/>
            <person name="Ritari J."/>
            <person name="Douillard F.P."/>
            <person name="Paul Ross R."/>
            <person name="Yang R."/>
            <person name="Briner A.E."/>
            <person name="Felis G.E."/>
            <person name="de Vos W.M."/>
            <person name="Barrangou R."/>
            <person name="Klaenhammer T.R."/>
            <person name="Caufield P.W."/>
            <person name="Cui Y."/>
            <person name="Zhang H."/>
            <person name="O'Toole P.W."/>
        </authorList>
    </citation>
    <scope>NUCLEOTIDE SEQUENCE [LARGE SCALE GENOMIC DNA]</scope>
    <source>
        <strain evidence="1 2">DSM 17757</strain>
    </source>
</reference>
<evidence type="ECO:0000313" key="2">
    <source>
        <dbReference type="Proteomes" id="UP000051568"/>
    </source>
</evidence>
<protein>
    <submittedName>
        <fullName evidence="1">Uncharacterized protein</fullName>
    </submittedName>
</protein>
<keyword evidence="2" id="KW-1185">Reference proteome</keyword>
<dbReference type="EMBL" id="JQBR01000001">
    <property type="protein sequence ID" value="KRN67509.1"/>
    <property type="molecule type" value="Genomic_DNA"/>
</dbReference>
<name>A0A0R2IX07_9LACO</name>
<dbReference type="PATRIC" id="fig|319652.3.peg.50"/>
<dbReference type="AlphaFoldDB" id="A0A0R2IX07"/>
<dbReference type="Proteomes" id="UP000051568">
    <property type="component" value="Unassembled WGS sequence"/>
</dbReference>
<comment type="caution">
    <text evidence="1">The sequence shown here is derived from an EMBL/GenBank/DDBJ whole genome shotgun (WGS) entry which is preliminary data.</text>
</comment>
<evidence type="ECO:0000313" key="1">
    <source>
        <dbReference type="EMBL" id="KRN67509.1"/>
    </source>
</evidence>
<proteinExistence type="predicted"/>
<gene>
    <name evidence="1" type="ORF">IV80_GL000049</name>
</gene>